<dbReference type="PANTHER" id="PTHR43091">
    <property type="entry name" value="3-OXOACYL-[ACYL-CARRIER-PROTEIN] SYNTHASE"/>
    <property type="match status" value="1"/>
</dbReference>
<keyword evidence="6" id="KW-0275">Fatty acid biosynthesis</keyword>
<name>X1KPP8_9ZZZZ</name>
<keyword evidence="4" id="KW-0276">Fatty acid metabolism</keyword>
<dbReference type="Pfam" id="PF08541">
    <property type="entry name" value="ACP_syn_III_C"/>
    <property type="match status" value="1"/>
</dbReference>
<dbReference type="AlphaFoldDB" id="X1KPP8"/>
<dbReference type="GO" id="GO:0016746">
    <property type="term" value="F:acyltransferase activity"/>
    <property type="evidence" value="ECO:0007669"/>
    <property type="project" value="InterPro"/>
</dbReference>
<comment type="caution">
    <text evidence="8">The sequence shown here is derived from an EMBL/GenBank/DDBJ whole genome shotgun (WGS) entry which is preliminary data.</text>
</comment>
<dbReference type="EMBL" id="BARV01001114">
    <property type="protein sequence ID" value="GAH92139.1"/>
    <property type="molecule type" value="Genomic_DNA"/>
</dbReference>
<protein>
    <recommendedName>
        <fullName evidence="7">Beta-ketoacyl-[acyl-carrier-protein] synthase III C-terminal domain-containing protein</fullName>
    </recommendedName>
</protein>
<evidence type="ECO:0000259" key="7">
    <source>
        <dbReference type="Pfam" id="PF08541"/>
    </source>
</evidence>
<proteinExistence type="inferred from homology"/>
<dbReference type="Gene3D" id="3.40.47.10">
    <property type="match status" value="1"/>
</dbReference>
<reference evidence="8" key="1">
    <citation type="journal article" date="2014" name="Front. Microbiol.">
        <title>High frequency of phylogenetically diverse reductive dehalogenase-homologous genes in deep subseafloor sedimentary metagenomes.</title>
        <authorList>
            <person name="Kawai M."/>
            <person name="Futagami T."/>
            <person name="Toyoda A."/>
            <person name="Takaki Y."/>
            <person name="Nishi S."/>
            <person name="Hori S."/>
            <person name="Arai W."/>
            <person name="Tsubouchi T."/>
            <person name="Morono Y."/>
            <person name="Uchiyama I."/>
            <person name="Ito T."/>
            <person name="Fujiyama A."/>
            <person name="Inagaki F."/>
            <person name="Takami H."/>
        </authorList>
    </citation>
    <scope>NUCLEOTIDE SEQUENCE</scope>
    <source>
        <strain evidence="8">Expedition CK06-06</strain>
    </source>
</reference>
<evidence type="ECO:0000256" key="3">
    <source>
        <dbReference type="ARBA" id="ARBA00022679"/>
    </source>
</evidence>
<dbReference type="InterPro" id="IPR013747">
    <property type="entry name" value="ACP_syn_III_C"/>
</dbReference>
<dbReference type="GO" id="GO:0006633">
    <property type="term" value="P:fatty acid biosynthetic process"/>
    <property type="evidence" value="ECO:0007669"/>
    <property type="project" value="UniProtKB-KW"/>
</dbReference>
<evidence type="ECO:0000256" key="4">
    <source>
        <dbReference type="ARBA" id="ARBA00022832"/>
    </source>
</evidence>
<comment type="similarity">
    <text evidence="1">Belongs to the thiolase-like superfamily. FabH family.</text>
</comment>
<dbReference type="InterPro" id="IPR016039">
    <property type="entry name" value="Thiolase-like"/>
</dbReference>
<keyword evidence="2" id="KW-0444">Lipid biosynthesis</keyword>
<accession>X1KPP8</accession>
<evidence type="ECO:0000256" key="5">
    <source>
        <dbReference type="ARBA" id="ARBA00023098"/>
    </source>
</evidence>
<gene>
    <name evidence="8" type="ORF">S06H3_03431</name>
</gene>
<feature type="domain" description="Beta-ketoacyl-[acyl-carrier-protein] synthase III C-terminal" evidence="7">
    <location>
        <begin position="22"/>
        <end position="111"/>
    </location>
</feature>
<sequence>MRGNELFKRAVKIMVRAVDVSLEKGGLTHEDVDFFIPHQANIRIIKAVAKRIDLGMDKVWVNLDQCGNMSAASCAVSLDQAVRQHKIKKGDKIVLTSFGGGLTWASLVIEW</sequence>
<dbReference type="SUPFAM" id="SSF53901">
    <property type="entry name" value="Thiolase-like"/>
    <property type="match status" value="1"/>
</dbReference>
<evidence type="ECO:0000313" key="8">
    <source>
        <dbReference type="EMBL" id="GAH92139.1"/>
    </source>
</evidence>
<keyword evidence="3" id="KW-0808">Transferase</keyword>
<evidence type="ECO:0000256" key="6">
    <source>
        <dbReference type="ARBA" id="ARBA00023160"/>
    </source>
</evidence>
<dbReference type="PANTHER" id="PTHR43091:SF1">
    <property type="entry name" value="BETA-KETOACYL-[ACYL-CARRIER-PROTEIN] SYNTHASE III, CHLOROPLASTIC"/>
    <property type="match status" value="1"/>
</dbReference>
<keyword evidence="5" id="KW-0443">Lipid metabolism</keyword>
<evidence type="ECO:0000256" key="2">
    <source>
        <dbReference type="ARBA" id="ARBA00022516"/>
    </source>
</evidence>
<organism evidence="8">
    <name type="scientific">marine sediment metagenome</name>
    <dbReference type="NCBI Taxonomy" id="412755"/>
    <lineage>
        <taxon>unclassified sequences</taxon>
        <taxon>metagenomes</taxon>
        <taxon>ecological metagenomes</taxon>
    </lineage>
</organism>
<evidence type="ECO:0000256" key="1">
    <source>
        <dbReference type="ARBA" id="ARBA00008642"/>
    </source>
</evidence>